<comment type="subcellular location">
    <subcellularLocation>
        <location evidence="1">Membrane</location>
        <topology evidence="1">Multi-pass membrane protein</topology>
    </subcellularLocation>
</comment>
<gene>
    <name evidence="7" type="ORF">O1U_0705</name>
</gene>
<feature type="transmembrane region" description="Helical" evidence="5">
    <location>
        <begin position="41"/>
        <end position="65"/>
    </location>
</feature>
<dbReference type="STRING" id="28176.CF66_0155"/>
<reference evidence="7 8" key="1">
    <citation type="journal article" date="2014" name="Environ. Microbiol.">
        <title>Genomic signatures of obligate host dependence in the luminous bacterial symbiont of a vertebrate.</title>
        <authorList>
            <person name="Hendry T.A."/>
            <person name="de Wet J.R."/>
            <person name="Dunlap P.V."/>
        </authorList>
    </citation>
    <scope>NUCLEOTIDE SEQUENCE [LARGE SCALE GENOMIC DNA]</scope>
    <source>
        <strain evidence="7 8">Akat1</strain>
    </source>
</reference>
<dbReference type="InterPro" id="IPR007016">
    <property type="entry name" value="O-antigen_ligase-rel_domated"/>
</dbReference>
<dbReference type="PANTHER" id="PTHR37422:SF23">
    <property type="entry name" value="TEICHURONIC ACID BIOSYNTHESIS PROTEIN TUAE"/>
    <property type="match status" value="1"/>
</dbReference>
<feature type="transmembrane region" description="Helical" evidence="5">
    <location>
        <begin position="77"/>
        <end position="97"/>
    </location>
</feature>
<evidence type="ECO:0000256" key="4">
    <source>
        <dbReference type="ARBA" id="ARBA00023136"/>
    </source>
</evidence>
<feature type="transmembrane region" description="Helical" evidence="5">
    <location>
        <begin position="109"/>
        <end position="127"/>
    </location>
</feature>
<proteinExistence type="predicted"/>
<dbReference type="EMBL" id="AMSD01000002">
    <property type="protein sequence ID" value="EPE37405.1"/>
    <property type="molecule type" value="Genomic_DNA"/>
</dbReference>
<sequence>MNYSFSLKLIIFSTMFFFCFIITTTWYFFPNPIIPIAISLIPLGVIFIFNQPFWLVILFIIFSFFRIHEAIPILYSLKIPLFLSFSSLFSLFWHIFISKKIKLYWHSSLTWLAIFWGLTTIGIFTASNIELAMKMFKDIYWKIIAMTFSVIWLINKEKHIVQILISIIFSGTLIAIITLYNSINEIGLVENTRVTIGRNIGSMLGDPNDLALVLMLPLAFSISLLITKKKTFFVSIIASISSILLILAVMSTQSRGGLLGSISILLFYAIKIIPSKLFLILFGIVSTSFFYFISGIHNRISGGTLEAGIGKSVIGRLLAWEAAYKMAIDYPFTGVGLNNFLPNYFFYTSYWDGSNHAVHSTWFGVLAETGMLGFCIFIMFIFSVINTARTTLTNITKKQKSVETTLLVTANAIYAGFIGTIVSSTFLTQGFNWPIYLLSGLTIAISNLIQNSSHNQSHIKNNIIH</sequence>
<feature type="domain" description="O-antigen ligase-related" evidence="6">
    <location>
        <begin position="241"/>
        <end position="378"/>
    </location>
</feature>
<dbReference type="GO" id="GO:0016020">
    <property type="term" value="C:membrane"/>
    <property type="evidence" value="ECO:0007669"/>
    <property type="project" value="UniProtKB-SubCell"/>
</dbReference>
<keyword evidence="3 5" id="KW-1133">Transmembrane helix</keyword>
<keyword evidence="4 5" id="KW-0472">Membrane</keyword>
<feature type="transmembrane region" description="Helical" evidence="5">
    <location>
        <begin position="264"/>
        <end position="293"/>
    </location>
</feature>
<keyword evidence="2 5" id="KW-0812">Transmembrane</keyword>
<keyword evidence="8" id="KW-1185">Reference proteome</keyword>
<feature type="transmembrane region" description="Helical" evidence="5">
    <location>
        <begin position="362"/>
        <end position="385"/>
    </location>
</feature>
<dbReference type="Proteomes" id="UP000053688">
    <property type="component" value="Unassembled WGS sequence"/>
</dbReference>
<accession>S3DI79</accession>
<feature type="transmembrane region" description="Helical" evidence="5">
    <location>
        <begin position="406"/>
        <end position="427"/>
    </location>
</feature>
<organism evidence="7 8">
    <name type="scientific">Candidatus Photodesmus katoptron Akat1</name>
    <dbReference type="NCBI Taxonomy" id="1236703"/>
    <lineage>
        <taxon>Bacteria</taxon>
        <taxon>Pseudomonadati</taxon>
        <taxon>Pseudomonadota</taxon>
        <taxon>Gammaproteobacteria</taxon>
        <taxon>Vibrionales</taxon>
        <taxon>Vibrionaceae</taxon>
        <taxon>Candidatus Photodesmus</taxon>
    </lineage>
</organism>
<feature type="transmembrane region" description="Helical" evidence="5">
    <location>
        <begin position="7"/>
        <end position="29"/>
    </location>
</feature>
<evidence type="ECO:0000313" key="8">
    <source>
        <dbReference type="Proteomes" id="UP000053688"/>
    </source>
</evidence>
<feature type="transmembrane region" description="Helical" evidence="5">
    <location>
        <begin position="160"/>
        <end position="183"/>
    </location>
</feature>
<dbReference type="InterPro" id="IPR051533">
    <property type="entry name" value="WaaL-like"/>
</dbReference>
<feature type="transmembrane region" description="Helical" evidence="5">
    <location>
        <begin position="210"/>
        <end position="226"/>
    </location>
</feature>
<dbReference type="RefSeq" id="WP_016504037.1">
    <property type="nucleotide sequence ID" value="NZ_AMSD01000002.1"/>
</dbReference>
<feature type="transmembrane region" description="Helical" evidence="5">
    <location>
        <begin position="433"/>
        <end position="450"/>
    </location>
</feature>
<evidence type="ECO:0000256" key="2">
    <source>
        <dbReference type="ARBA" id="ARBA00022692"/>
    </source>
</evidence>
<dbReference type="PANTHER" id="PTHR37422">
    <property type="entry name" value="TEICHURONIC ACID BIOSYNTHESIS PROTEIN TUAE"/>
    <property type="match status" value="1"/>
</dbReference>
<name>S3DI79_9GAMM</name>
<protein>
    <submittedName>
        <fullName evidence="7">O-antigen polymerase</fullName>
    </submittedName>
</protein>
<feature type="transmembrane region" description="Helical" evidence="5">
    <location>
        <begin position="232"/>
        <end position="252"/>
    </location>
</feature>
<dbReference type="eggNOG" id="COG3307">
    <property type="taxonomic scope" value="Bacteria"/>
</dbReference>
<dbReference type="AlphaFoldDB" id="S3DI79"/>
<comment type="caution">
    <text evidence="7">The sequence shown here is derived from an EMBL/GenBank/DDBJ whole genome shotgun (WGS) entry which is preliminary data.</text>
</comment>
<evidence type="ECO:0000256" key="1">
    <source>
        <dbReference type="ARBA" id="ARBA00004141"/>
    </source>
</evidence>
<evidence type="ECO:0000256" key="3">
    <source>
        <dbReference type="ARBA" id="ARBA00022989"/>
    </source>
</evidence>
<evidence type="ECO:0000259" key="6">
    <source>
        <dbReference type="Pfam" id="PF04932"/>
    </source>
</evidence>
<dbReference type="Pfam" id="PF04932">
    <property type="entry name" value="Wzy_C"/>
    <property type="match status" value="1"/>
</dbReference>
<dbReference type="PATRIC" id="fig|1236703.3.peg.724"/>
<evidence type="ECO:0000313" key="7">
    <source>
        <dbReference type="EMBL" id="EPE37405.1"/>
    </source>
</evidence>
<evidence type="ECO:0000256" key="5">
    <source>
        <dbReference type="SAM" id="Phobius"/>
    </source>
</evidence>